<evidence type="ECO:0000256" key="1">
    <source>
        <dbReference type="ARBA" id="ARBA00022741"/>
    </source>
</evidence>
<organism evidence="3 4">
    <name type="scientific">Trichomonas vaginalis (strain ATCC PRA-98 / G3)</name>
    <dbReference type="NCBI Taxonomy" id="412133"/>
    <lineage>
        <taxon>Eukaryota</taxon>
        <taxon>Metamonada</taxon>
        <taxon>Parabasalia</taxon>
        <taxon>Trichomonadida</taxon>
        <taxon>Trichomonadidae</taxon>
        <taxon>Trichomonas</taxon>
    </lineage>
</organism>
<reference evidence="3" key="2">
    <citation type="journal article" date="2007" name="Science">
        <title>Draft genome sequence of the sexually transmitted pathogen Trichomonas vaginalis.</title>
        <authorList>
            <person name="Carlton J.M."/>
            <person name="Hirt R.P."/>
            <person name="Silva J.C."/>
            <person name="Delcher A.L."/>
            <person name="Schatz M."/>
            <person name="Zhao Q."/>
            <person name="Wortman J.R."/>
            <person name="Bidwell S.L."/>
            <person name="Alsmark U.C.M."/>
            <person name="Besteiro S."/>
            <person name="Sicheritz-Ponten T."/>
            <person name="Noel C.J."/>
            <person name="Dacks J.B."/>
            <person name="Foster P.G."/>
            <person name="Simillion C."/>
            <person name="Van de Peer Y."/>
            <person name="Miranda-Saavedra D."/>
            <person name="Barton G.J."/>
            <person name="Westrop G.D."/>
            <person name="Mueller S."/>
            <person name="Dessi D."/>
            <person name="Fiori P.L."/>
            <person name="Ren Q."/>
            <person name="Paulsen I."/>
            <person name="Zhang H."/>
            <person name="Bastida-Corcuera F.D."/>
            <person name="Simoes-Barbosa A."/>
            <person name="Brown M.T."/>
            <person name="Hayes R.D."/>
            <person name="Mukherjee M."/>
            <person name="Okumura C.Y."/>
            <person name="Schneider R."/>
            <person name="Smith A.J."/>
            <person name="Vanacova S."/>
            <person name="Villalvazo M."/>
            <person name="Haas B.J."/>
            <person name="Pertea M."/>
            <person name="Feldblyum T.V."/>
            <person name="Utterback T.R."/>
            <person name="Shu C.L."/>
            <person name="Osoegawa K."/>
            <person name="de Jong P.J."/>
            <person name="Hrdy I."/>
            <person name="Horvathova L."/>
            <person name="Zubacova Z."/>
            <person name="Dolezal P."/>
            <person name="Malik S.B."/>
            <person name="Logsdon J.M. Jr."/>
            <person name="Henze K."/>
            <person name="Gupta A."/>
            <person name="Wang C.C."/>
            <person name="Dunne R.L."/>
            <person name="Upcroft J.A."/>
            <person name="Upcroft P."/>
            <person name="White O."/>
            <person name="Salzberg S.L."/>
            <person name="Tang P."/>
            <person name="Chiu C.-H."/>
            <person name="Lee Y.-S."/>
            <person name="Embley T.M."/>
            <person name="Coombs G.H."/>
            <person name="Mottram J.C."/>
            <person name="Tachezy J."/>
            <person name="Fraser-Liggett C.M."/>
            <person name="Johnson P.J."/>
        </authorList>
    </citation>
    <scope>NUCLEOTIDE SEQUENCE [LARGE SCALE GENOMIC DNA]</scope>
    <source>
        <strain evidence="3">G3</strain>
    </source>
</reference>
<accession>A2DR97</accession>
<dbReference type="STRING" id="5722.A2DR97"/>
<dbReference type="Gene3D" id="3.30.30.30">
    <property type="match status" value="1"/>
</dbReference>
<dbReference type="KEGG" id="tva:4775038"/>
<keyword evidence="4" id="KW-1185">Reference proteome</keyword>
<dbReference type="Pfam" id="PF00012">
    <property type="entry name" value="HSP70"/>
    <property type="match status" value="1"/>
</dbReference>
<dbReference type="RefSeq" id="XP_001329246.1">
    <property type="nucleotide sequence ID" value="XM_001329211.1"/>
</dbReference>
<dbReference type="InParanoid" id="A2DR97"/>
<name>A2DR97_TRIV3</name>
<keyword evidence="1" id="KW-0547">Nucleotide-binding</keyword>
<dbReference type="EMBL" id="DS113235">
    <property type="protein sequence ID" value="EAY17023.1"/>
    <property type="molecule type" value="Genomic_DNA"/>
</dbReference>
<dbReference type="InterPro" id="IPR013126">
    <property type="entry name" value="Hsp_70_fam"/>
</dbReference>
<dbReference type="VEuPathDB" id="TrichDB:TVAGG3_0512560"/>
<dbReference type="InterPro" id="IPR043129">
    <property type="entry name" value="ATPase_NBD"/>
</dbReference>
<dbReference type="PANTHER" id="PTHR45639:SF34">
    <property type="entry name" value="CHAPERONE PROTEIN DNAK"/>
    <property type="match status" value="1"/>
</dbReference>
<dbReference type="GO" id="GO:0005524">
    <property type="term" value="F:ATP binding"/>
    <property type="evidence" value="ECO:0007669"/>
    <property type="project" value="UniProtKB-KW"/>
</dbReference>
<protein>
    <submittedName>
        <fullName evidence="3">Uncharacterized protein</fullName>
    </submittedName>
</protein>
<reference evidence="3" key="1">
    <citation type="submission" date="2006-10" db="EMBL/GenBank/DDBJ databases">
        <authorList>
            <person name="Amadeo P."/>
            <person name="Zhao Q."/>
            <person name="Wortman J."/>
            <person name="Fraser-Liggett C."/>
            <person name="Carlton J."/>
        </authorList>
    </citation>
    <scope>NUCLEOTIDE SEQUENCE</scope>
    <source>
        <strain evidence="3">G3</strain>
    </source>
</reference>
<sequence>MIQEGGSVAFGDTIKDQMYKYPERVIFGVKHLIGHKYHDCSVQELLENVGFKIQPDVNDNPLIVVDGKKYMPEEILGFLLEHVKYTYKNYTCQEATDCVITVPAYFNDAQNSCKNRQLKYPQVPQRTNSCRHRLQQHLTKG</sequence>
<dbReference type="Gene3D" id="3.30.420.40">
    <property type="match status" value="1"/>
</dbReference>
<dbReference type="SUPFAM" id="SSF53067">
    <property type="entry name" value="Actin-like ATPase domain"/>
    <property type="match status" value="1"/>
</dbReference>
<keyword evidence="2" id="KW-0067">ATP-binding</keyword>
<evidence type="ECO:0000313" key="4">
    <source>
        <dbReference type="Proteomes" id="UP000001542"/>
    </source>
</evidence>
<gene>
    <name evidence="3" type="ORF">TVAG_297020</name>
</gene>
<dbReference type="OrthoDB" id="3789372at2759"/>
<dbReference type="eggNOG" id="KOG0102">
    <property type="taxonomic scope" value="Eukaryota"/>
</dbReference>
<dbReference type="Proteomes" id="UP000001542">
    <property type="component" value="Unassembled WGS sequence"/>
</dbReference>
<dbReference type="GO" id="GO:0140662">
    <property type="term" value="F:ATP-dependent protein folding chaperone"/>
    <property type="evidence" value="ECO:0007669"/>
    <property type="project" value="InterPro"/>
</dbReference>
<evidence type="ECO:0000313" key="3">
    <source>
        <dbReference type="EMBL" id="EAY17023.1"/>
    </source>
</evidence>
<dbReference type="PANTHER" id="PTHR45639">
    <property type="entry name" value="HSC70CB, ISOFORM G-RELATED"/>
    <property type="match status" value="1"/>
</dbReference>
<dbReference type="AlphaFoldDB" id="A2DR97"/>
<proteinExistence type="predicted"/>
<evidence type="ECO:0000256" key="2">
    <source>
        <dbReference type="ARBA" id="ARBA00022840"/>
    </source>
</evidence>